<evidence type="ECO:0000313" key="2">
    <source>
        <dbReference type="EMBL" id="TGJ75385.1"/>
    </source>
</evidence>
<dbReference type="AlphaFoldDB" id="A0A4Z0Y780"/>
<dbReference type="Pfam" id="PF18316">
    <property type="entry name" value="S-l_SbsC_C"/>
    <property type="match status" value="1"/>
</dbReference>
<name>A0A4Z0Y780_9FIRM</name>
<feature type="domain" description="S-layer protein SbsC C-terminal" evidence="1">
    <location>
        <begin position="193"/>
        <end position="262"/>
    </location>
</feature>
<dbReference type="EMBL" id="SRMQ01000019">
    <property type="protein sequence ID" value="TGJ75385.1"/>
    <property type="molecule type" value="Genomic_DNA"/>
</dbReference>
<reference evidence="2 3" key="1">
    <citation type="submission" date="2019-04" db="EMBL/GenBank/DDBJ databases">
        <authorList>
            <person name="Poehlein A."/>
            <person name="Bengelsdorf F.R."/>
            <person name="Duerre P."/>
            <person name="Daniel R."/>
        </authorList>
    </citation>
    <scope>NUCLEOTIDE SEQUENCE [LARGE SCALE GENOMIC DNA]</scope>
    <source>
        <strain evidence="2 3">BS-1</strain>
    </source>
</reference>
<gene>
    <name evidence="2" type="ORF">CAGA_24840</name>
</gene>
<evidence type="ECO:0000259" key="1">
    <source>
        <dbReference type="Pfam" id="PF18316"/>
    </source>
</evidence>
<dbReference type="Proteomes" id="UP000297714">
    <property type="component" value="Unassembled WGS sequence"/>
</dbReference>
<keyword evidence="3" id="KW-1185">Reference proteome</keyword>
<proteinExistence type="predicted"/>
<dbReference type="RefSeq" id="WP_135661174.1">
    <property type="nucleotide sequence ID" value="NZ_SRMQ01000019.1"/>
</dbReference>
<dbReference type="InterPro" id="IPR040751">
    <property type="entry name" value="SbsC_C"/>
</dbReference>
<sequence>MADKIIHIPVGSGYLYHDVFTGKVPANSEIETEEHRLGYIEKGGEIDYKPTFKTFKDDFGIIQRNVLTAEEATFKASLIAWSAADFNTFVSTARITETQGHRTIKIGGMGHDDGKVHLFRFVHPDSQYGDVRLTIVGTQTGGFKLNFKPDDAGNMDLEITAQASDSEGTLIIYDEEVLGDTVKASGLTVSSVAGSTTGTTKLTVTPEIAKGNSYRYIMGAQILSVGAALTGWTAWDGTSDITAATGDILTVAEVDSKGAAVKAGICTVTAKA</sequence>
<evidence type="ECO:0000313" key="3">
    <source>
        <dbReference type="Proteomes" id="UP000297714"/>
    </source>
</evidence>
<accession>A0A4Z0Y780</accession>
<protein>
    <recommendedName>
        <fullName evidence="1">S-layer protein SbsC C-terminal domain-containing protein</fullName>
    </recommendedName>
</protein>
<comment type="caution">
    <text evidence="2">The sequence shown here is derived from an EMBL/GenBank/DDBJ whole genome shotgun (WGS) entry which is preliminary data.</text>
</comment>
<dbReference type="OrthoDB" id="2853096at2"/>
<organism evidence="2 3">
    <name type="scientific">Caproiciproducens galactitolivorans</name>
    <dbReference type="NCBI Taxonomy" id="642589"/>
    <lineage>
        <taxon>Bacteria</taxon>
        <taxon>Bacillati</taxon>
        <taxon>Bacillota</taxon>
        <taxon>Clostridia</taxon>
        <taxon>Eubacteriales</taxon>
        <taxon>Acutalibacteraceae</taxon>
        <taxon>Caproiciproducens</taxon>
    </lineage>
</organism>